<reference evidence="9" key="1">
    <citation type="submission" date="2025-08" db="UniProtKB">
        <authorList>
            <consortium name="RefSeq"/>
        </authorList>
    </citation>
    <scope>IDENTIFICATION</scope>
    <source>
        <tissue evidence="9">Whole sample</tissue>
    </source>
</reference>
<accession>A0A8B8DVU5</accession>
<comment type="function">
    <text evidence="6">In molluscan muscle, calcium regulation is associated with myosin rather than with actin. Muscle myosin contains two types of light chains: the catalytic light chain, essential for ATPase activity, and the regulatory light chain, a calcium-binding protein responsible for Ca(2+) dependent binding and Ca(2+) dependent Mg-ATPase activity.</text>
</comment>
<dbReference type="RefSeq" id="XP_022331126.1">
    <property type="nucleotide sequence ID" value="XM_022475418.1"/>
</dbReference>
<dbReference type="Pfam" id="PF13499">
    <property type="entry name" value="EF-hand_7"/>
    <property type="match status" value="1"/>
</dbReference>
<evidence type="ECO:0000256" key="4">
    <source>
        <dbReference type="ARBA" id="ARBA00023175"/>
    </source>
</evidence>
<organism evidence="8 9">
    <name type="scientific">Crassostrea virginica</name>
    <name type="common">Eastern oyster</name>
    <dbReference type="NCBI Taxonomy" id="6565"/>
    <lineage>
        <taxon>Eukaryota</taxon>
        <taxon>Metazoa</taxon>
        <taxon>Spiralia</taxon>
        <taxon>Lophotrochozoa</taxon>
        <taxon>Mollusca</taxon>
        <taxon>Bivalvia</taxon>
        <taxon>Autobranchia</taxon>
        <taxon>Pteriomorphia</taxon>
        <taxon>Ostreida</taxon>
        <taxon>Ostreoidea</taxon>
        <taxon>Ostreidae</taxon>
        <taxon>Crassostrea</taxon>
    </lineage>
</organism>
<dbReference type="GeneID" id="111129187"/>
<evidence type="ECO:0000256" key="3">
    <source>
        <dbReference type="ARBA" id="ARBA00023123"/>
    </source>
</evidence>
<keyword evidence="4" id="KW-0505">Motor protein</keyword>
<evidence type="ECO:0000313" key="9">
    <source>
        <dbReference type="RefSeq" id="XP_022331126.1"/>
    </source>
</evidence>
<dbReference type="GO" id="GO:0005509">
    <property type="term" value="F:calcium ion binding"/>
    <property type="evidence" value="ECO:0007669"/>
    <property type="project" value="InterPro"/>
</dbReference>
<dbReference type="PANTHER" id="PTHR23049">
    <property type="entry name" value="MYOSIN REGULATORY LIGHT CHAIN 2"/>
    <property type="match status" value="1"/>
</dbReference>
<evidence type="ECO:0000313" key="8">
    <source>
        <dbReference type="Proteomes" id="UP000694844"/>
    </source>
</evidence>
<keyword evidence="5" id="KW-0514">Muscle protein</keyword>
<dbReference type="AlphaFoldDB" id="A0A8B8DVU5"/>
<dbReference type="InterPro" id="IPR050403">
    <property type="entry name" value="Myosin_RLC"/>
</dbReference>
<keyword evidence="8" id="KW-1185">Reference proteome</keyword>
<dbReference type="OrthoDB" id="26525at2759"/>
<dbReference type="SUPFAM" id="SSF47473">
    <property type="entry name" value="EF-hand"/>
    <property type="match status" value="1"/>
</dbReference>
<dbReference type="KEGG" id="cvn:111129187"/>
<evidence type="ECO:0000256" key="2">
    <source>
        <dbReference type="ARBA" id="ARBA00022837"/>
    </source>
</evidence>
<dbReference type="CDD" id="cd00051">
    <property type="entry name" value="EFh"/>
    <property type="match status" value="1"/>
</dbReference>
<evidence type="ECO:0000256" key="5">
    <source>
        <dbReference type="ARBA" id="ARBA00023179"/>
    </source>
</evidence>
<dbReference type="Proteomes" id="UP000694844">
    <property type="component" value="Chromosome 4"/>
</dbReference>
<dbReference type="PROSITE" id="PS00018">
    <property type="entry name" value="EF_HAND_1"/>
    <property type="match status" value="1"/>
</dbReference>
<evidence type="ECO:0000256" key="6">
    <source>
        <dbReference type="ARBA" id="ARBA00049593"/>
    </source>
</evidence>
<dbReference type="InterPro" id="IPR011992">
    <property type="entry name" value="EF-hand-dom_pair"/>
</dbReference>
<keyword evidence="2" id="KW-0106">Calcium</keyword>
<dbReference type="InterPro" id="IPR018247">
    <property type="entry name" value="EF_Hand_1_Ca_BS"/>
</dbReference>
<keyword evidence="1" id="KW-0677">Repeat</keyword>
<keyword evidence="3" id="KW-0518">Myosin</keyword>
<feature type="domain" description="EF-hand" evidence="7">
    <location>
        <begin position="102"/>
        <end position="137"/>
    </location>
</feature>
<protein>
    <submittedName>
        <fullName evidence="9">EF-hand calcium-binding domain-containing protein 11-like</fullName>
    </submittedName>
</protein>
<dbReference type="Gene3D" id="1.10.238.10">
    <property type="entry name" value="EF-hand"/>
    <property type="match status" value="1"/>
</dbReference>
<feature type="domain" description="EF-hand" evidence="7">
    <location>
        <begin position="138"/>
        <end position="173"/>
    </location>
</feature>
<dbReference type="PROSITE" id="PS50222">
    <property type="entry name" value="EF_HAND_2"/>
    <property type="match status" value="3"/>
</dbReference>
<dbReference type="GO" id="GO:0016459">
    <property type="term" value="C:myosin complex"/>
    <property type="evidence" value="ECO:0007669"/>
    <property type="project" value="UniProtKB-KW"/>
</dbReference>
<name>A0A8B8DVU5_CRAVI</name>
<dbReference type="SMART" id="SM00054">
    <property type="entry name" value="EFh"/>
    <property type="match status" value="2"/>
</dbReference>
<gene>
    <name evidence="9" type="primary">LOC111129187</name>
</gene>
<evidence type="ECO:0000259" key="7">
    <source>
        <dbReference type="PROSITE" id="PS50222"/>
    </source>
</evidence>
<sequence length="175" mass="20172">MKMSTSTGFQLGSYGYNKIKRTVTKEEKHLLSVVFHEADEGNKGFLTREDVKVAIAELLGYKPSKYEVDQIMNNYGKKFNNITGIPLENYMVVMSEKIVSADEDENIRHTFMAFDTKCRGFLAIEDLQKAFSQVAPHIPNHTIQCCFRELDRDGDGRISYKDFDFMMKYDTNSHI</sequence>
<proteinExistence type="predicted"/>
<feature type="domain" description="EF-hand" evidence="7">
    <location>
        <begin position="26"/>
        <end position="61"/>
    </location>
</feature>
<dbReference type="FunFam" id="1.10.238.10:FF:000001">
    <property type="entry name" value="Calmodulin 1"/>
    <property type="match status" value="1"/>
</dbReference>
<evidence type="ECO:0000256" key="1">
    <source>
        <dbReference type="ARBA" id="ARBA00022737"/>
    </source>
</evidence>
<dbReference type="InterPro" id="IPR002048">
    <property type="entry name" value="EF_hand_dom"/>
</dbReference>